<evidence type="ECO:0000256" key="7">
    <source>
        <dbReference type="ARBA" id="ARBA00023136"/>
    </source>
</evidence>
<protein>
    <recommendedName>
        <fullName evidence="9">TRAP transporter small permease protein</fullName>
    </recommendedName>
</protein>
<comment type="similarity">
    <text evidence="8 9">Belongs to the TRAP transporter small permease family.</text>
</comment>
<evidence type="ECO:0000256" key="2">
    <source>
        <dbReference type="ARBA" id="ARBA00022448"/>
    </source>
</evidence>
<dbReference type="PANTHER" id="PTHR35011">
    <property type="entry name" value="2,3-DIKETO-L-GULONATE TRAP TRANSPORTER SMALL PERMEASE PROTEIN YIAM"/>
    <property type="match status" value="1"/>
</dbReference>
<comment type="caution">
    <text evidence="11">The sequence shown here is derived from an EMBL/GenBank/DDBJ whole genome shotgun (WGS) entry which is preliminary data.</text>
</comment>
<dbReference type="Proteomes" id="UP001321014">
    <property type="component" value="Unassembled WGS sequence"/>
</dbReference>
<feature type="domain" description="Tripartite ATP-independent periplasmic transporters DctQ component" evidence="10">
    <location>
        <begin position="39"/>
        <end position="172"/>
    </location>
</feature>
<reference evidence="11 12" key="1">
    <citation type="submission" date="2022-10" db="EMBL/GenBank/DDBJ databases">
        <title>Ruegeria sp. nov., isolated from ocean surface water.</title>
        <authorList>
            <person name="He W."/>
            <person name="Wang L."/>
            <person name="Zhang D.-F."/>
        </authorList>
    </citation>
    <scope>NUCLEOTIDE SEQUENCE [LARGE SCALE GENOMIC DNA]</scope>
    <source>
        <strain evidence="11 12">WL0004</strain>
    </source>
</reference>
<evidence type="ECO:0000256" key="3">
    <source>
        <dbReference type="ARBA" id="ARBA00022475"/>
    </source>
</evidence>
<sequence length="211" mass="23038">MAGHASVLEDDSPLSRADRALLRLERFLALLSGLAVFSLMVLAVVSVGGRNAFNTPLPGYVDWIEQAMPLIAFMGIAYVQRDGTHIRMDLLVSRLSGRTLWLFELISVLLILLLMVLLVWGSWAHFLRAFDMSAPLWSRDSSIDIGLPLWPAKLLAPVAFSVLCLRLLIQVWGYGRALVLGLETPVAVPLIQDVAAQAAAEAEQLAGHDNG</sequence>
<organism evidence="11 12">
    <name type="scientific">Ruegeria marisflavi</name>
    <dbReference type="NCBI Taxonomy" id="2984152"/>
    <lineage>
        <taxon>Bacteria</taxon>
        <taxon>Pseudomonadati</taxon>
        <taxon>Pseudomonadota</taxon>
        <taxon>Alphaproteobacteria</taxon>
        <taxon>Rhodobacterales</taxon>
        <taxon>Roseobacteraceae</taxon>
        <taxon>Ruegeria</taxon>
    </lineage>
</organism>
<dbReference type="InterPro" id="IPR055348">
    <property type="entry name" value="DctQ"/>
</dbReference>
<evidence type="ECO:0000259" key="10">
    <source>
        <dbReference type="Pfam" id="PF04290"/>
    </source>
</evidence>
<comment type="subunit">
    <text evidence="9">The complex comprises the extracytoplasmic solute receptor protein and the two transmembrane proteins.</text>
</comment>
<dbReference type="RefSeq" id="WP_263389627.1">
    <property type="nucleotide sequence ID" value="NZ_JAOVQN010000021.1"/>
</dbReference>
<evidence type="ECO:0000256" key="9">
    <source>
        <dbReference type="RuleBase" id="RU369079"/>
    </source>
</evidence>
<gene>
    <name evidence="11" type="ORF">OEZ49_18160</name>
</gene>
<accession>A0ABT2WUZ0</accession>
<evidence type="ECO:0000313" key="12">
    <source>
        <dbReference type="Proteomes" id="UP001321014"/>
    </source>
</evidence>
<feature type="transmembrane region" description="Helical" evidence="9">
    <location>
        <begin position="27"/>
        <end position="48"/>
    </location>
</feature>
<comment type="function">
    <text evidence="9">Part of the tripartite ATP-independent periplasmic (TRAP) transport system.</text>
</comment>
<evidence type="ECO:0000256" key="4">
    <source>
        <dbReference type="ARBA" id="ARBA00022519"/>
    </source>
</evidence>
<feature type="transmembrane region" description="Helical" evidence="9">
    <location>
        <begin position="100"/>
        <end position="127"/>
    </location>
</feature>
<proteinExistence type="inferred from homology"/>
<evidence type="ECO:0000256" key="5">
    <source>
        <dbReference type="ARBA" id="ARBA00022692"/>
    </source>
</evidence>
<feature type="transmembrane region" description="Helical" evidence="9">
    <location>
        <begin position="147"/>
        <end position="169"/>
    </location>
</feature>
<evidence type="ECO:0000313" key="11">
    <source>
        <dbReference type="EMBL" id="MCU9839701.1"/>
    </source>
</evidence>
<evidence type="ECO:0000256" key="1">
    <source>
        <dbReference type="ARBA" id="ARBA00004429"/>
    </source>
</evidence>
<keyword evidence="5 9" id="KW-0812">Transmembrane</keyword>
<dbReference type="InterPro" id="IPR007387">
    <property type="entry name" value="TRAP_DctQ"/>
</dbReference>
<keyword evidence="3" id="KW-1003">Cell membrane</keyword>
<dbReference type="Pfam" id="PF04290">
    <property type="entry name" value="DctQ"/>
    <property type="match status" value="1"/>
</dbReference>
<keyword evidence="6 9" id="KW-1133">Transmembrane helix</keyword>
<keyword evidence="12" id="KW-1185">Reference proteome</keyword>
<name>A0ABT2WUZ0_9RHOB</name>
<keyword evidence="2 9" id="KW-0813">Transport</keyword>
<dbReference type="EMBL" id="JAOVQN010000021">
    <property type="protein sequence ID" value="MCU9839701.1"/>
    <property type="molecule type" value="Genomic_DNA"/>
</dbReference>
<feature type="transmembrane region" description="Helical" evidence="9">
    <location>
        <begin position="60"/>
        <end position="79"/>
    </location>
</feature>
<keyword evidence="7 9" id="KW-0472">Membrane</keyword>
<evidence type="ECO:0000256" key="8">
    <source>
        <dbReference type="ARBA" id="ARBA00038436"/>
    </source>
</evidence>
<comment type="subcellular location">
    <subcellularLocation>
        <location evidence="1 9">Cell inner membrane</location>
        <topology evidence="1 9">Multi-pass membrane protein</topology>
    </subcellularLocation>
</comment>
<keyword evidence="4 9" id="KW-0997">Cell inner membrane</keyword>
<evidence type="ECO:0000256" key="6">
    <source>
        <dbReference type="ARBA" id="ARBA00022989"/>
    </source>
</evidence>